<feature type="region of interest" description="Disordered" evidence="1">
    <location>
        <begin position="1"/>
        <end position="28"/>
    </location>
</feature>
<dbReference type="EMBL" id="BGZK01000674">
    <property type="protein sequence ID" value="GBP55636.1"/>
    <property type="molecule type" value="Genomic_DNA"/>
</dbReference>
<dbReference type="AlphaFoldDB" id="A0A4C1WVU0"/>
<organism evidence="2 3">
    <name type="scientific">Eumeta variegata</name>
    <name type="common">Bagworm moth</name>
    <name type="synonym">Eumeta japonica</name>
    <dbReference type="NCBI Taxonomy" id="151549"/>
    <lineage>
        <taxon>Eukaryota</taxon>
        <taxon>Metazoa</taxon>
        <taxon>Ecdysozoa</taxon>
        <taxon>Arthropoda</taxon>
        <taxon>Hexapoda</taxon>
        <taxon>Insecta</taxon>
        <taxon>Pterygota</taxon>
        <taxon>Neoptera</taxon>
        <taxon>Endopterygota</taxon>
        <taxon>Lepidoptera</taxon>
        <taxon>Glossata</taxon>
        <taxon>Ditrysia</taxon>
        <taxon>Tineoidea</taxon>
        <taxon>Psychidae</taxon>
        <taxon>Oiketicinae</taxon>
        <taxon>Eumeta</taxon>
    </lineage>
</organism>
<accession>A0A4C1WVU0</accession>
<protein>
    <submittedName>
        <fullName evidence="2">Uncharacterized protein</fullName>
    </submittedName>
</protein>
<feature type="compositionally biased region" description="Basic and acidic residues" evidence="1">
    <location>
        <begin position="1"/>
        <end position="11"/>
    </location>
</feature>
<evidence type="ECO:0000313" key="3">
    <source>
        <dbReference type="Proteomes" id="UP000299102"/>
    </source>
</evidence>
<comment type="caution">
    <text evidence="2">The sequence shown here is derived from an EMBL/GenBank/DDBJ whole genome shotgun (WGS) entry which is preliminary data.</text>
</comment>
<gene>
    <name evidence="2" type="ORF">EVAR_97844_1</name>
</gene>
<name>A0A4C1WVU0_EUMVA</name>
<dbReference type="Proteomes" id="UP000299102">
    <property type="component" value="Unassembled WGS sequence"/>
</dbReference>
<keyword evidence="3" id="KW-1185">Reference proteome</keyword>
<evidence type="ECO:0000313" key="2">
    <source>
        <dbReference type="EMBL" id="GBP55636.1"/>
    </source>
</evidence>
<evidence type="ECO:0000256" key="1">
    <source>
        <dbReference type="SAM" id="MobiDB-lite"/>
    </source>
</evidence>
<sequence>MKDLDICKAEARPGGPSRVPKSCGARTSGYASEDASLRSKIRKHTAEKLAKQNFQVKRVSLGGGGGAGGGTVKELPAHPNFQYISYSVDSGAIITEYV</sequence>
<reference evidence="2 3" key="1">
    <citation type="journal article" date="2019" name="Commun. Biol.">
        <title>The bagworm genome reveals a unique fibroin gene that provides high tensile strength.</title>
        <authorList>
            <person name="Kono N."/>
            <person name="Nakamura H."/>
            <person name="Ohtoshi R."/>
            <person name="Tomita M."/>
            <person name="Numata K."/>
            <person name="Arakawa K."/>
        </authorList>
    </citation>
    <scope>NUCLEOTIDE SEQUENCE [LARGE SCALE GENOMIC DNA]</scope>
</reference>
<proteinExistence type="predicted"/>